<evidence type="ECO:0000313" key="2">
    <source>
        <dbReference type="Proteomes" id="UP000299102"/>
    </source>
</evidence>
<keyword evidence="2" id="KW-1185">Reference proteome</keyword>
<accession>A0A4C1VYJ7</accession>
<dbReference type="EMBL" id="BGZK01000433">
    <property type="protein sequence ID" value="GBP43319.1"/>
    <property type="molecule type" value="Genomic_DNA"/>
</dbReference>
<name>A0A4C1VYJ7_EUMVA</name>
<dbReference type="AlphaFoldDB" id="A0A4C1VYJ7"/>
<organism evidence="1 2">
    <name type="scientific">Eumeta variegata</name>
    <name type="common">Bagworm moth</name>
    <name type="synonym">Eumeta japonica</name>
    <dbReference type="NCBI Taxonomy" id="151549"/>
    <lineage>
        <taxon>Eukaryota</taxon>
        <taxon>Metazoa</taxon>
        <taxon>Ecdysozoa</taxon>
        <taxon>Arthropoda</taxon>
        <taxon>Hexapoda</taxon>
        <taxon>Insecta</taxon>
        <taxon>Pterygota</taxon>
        <taxon>Neoptera</taxon>
        <taxon>Endopterygota</taxon>
        <taxon>Lepidoptera</taxon>
        <taxon>Glossata</taxon>
        <taxon>Ditrysia</taxon>
        <taxon>Tineoidea</taxon>
        <taxon>Psychidae</taxon>
        <taxon>Oiketicinae</taxon>
        <taxon>Eumeta</taxon>
    </lineage>
</organism>
<gene>
    <name evidence="1" type="ORF">EVAR_31203_1</name>
</gene>
<proteinExistence type="predicted"/>
<evidence type="ECO:0000313" key="1">
    <source>
        <dbReference type="EMBL" id="GBP43319.1"/>
    </source>
</evidence>
<dbReference type="Proteomes" id="UP000299102">
    <property type="component" value="Unassembled WGS sequence"/>
</dbReference>
<protein>
    <submittedName>
        <fullName evidence="1">Uncharacterized protein</fullName>
    </submittedName>
</protein>
<comment type="caution">
    <text evidence="1">The sequence shown here is derived from an EMBL/GenBank/DDBJ whole genome shotgun (WGS) entry which is preliminary data.</text>
</comment>
<reference evidence="1 2" key="1">
    <citation type="journal article" date="2019" name="Commun. Biol.">
        <title>The bagworm genome reveals a unique fibroin gene that provides high tensile strength.</title>
        <authorList>
            <person name="Kono N."/>
            <person name="Nakamura H."/>
            <person name="Ohtoshi R."/>
            <person name="Tomita M."/>
            <person name="Numata K."/>
            <person name="Arakawa K."/>
        </authorList>
    </citation>
    <scope>NUCLEOTIDE SEQUENCE [LARGE SCALE GENOMIC DNA]</scope>
</reference>
<sequence length="119" mass="13683">MENYSLLKPDDGRRRAFLRTSHITKLLLLHFAVAGVKKEIAVFIKLTARKIFRGHLCSPLRQECNIERLYLKTDAEHCVNPMWDLRPQSAPSLAELRPTANGDILWRRVDVPYTVLNGS</sequence>